<reference evidence="1" key="1">
    <citation type="submission" date="2009-08" db="EMBL/GenBank/DDBJ databases">
        <authorList>
            <person name="Gill J."/>
            <person name="Borman J."/>
            <person name="Shetty J."/>
            <person name="Hostetler J."/>
            <person name="Durkin S."/>
            <person name="Montgomery B."/>
        </authorList>
    </citation>
    <scope>NUCLEOTIDE SEQUENCE</scope>
    <source>
        <strain evidence="1">CDC3</strain>
        <plasmid evidence="1">SAP020A</plasmid>
    </source>
</reference>
<sequence>MRCSHEKKKIINPNAPDEYKYETDYRKIPREYLDQNIPQGRGKIKWQAFKTMPEQFESINQYIEDQNKVEKAKLTDEQLDMLDNVVQYKLYRNEQADIEYWKNGYYFTQSAYIKEVNSMNKTIVISNENGNEYIEIPIDNIKNIE</sequence>
<dbReference type="Pfam" id="PF08863">
    <property type="entry name" value="YolD"/>
    <property type="match status" value="1"/>
</dbReference>
<keyword evidence="1" id="KW-0614">Plasmid</keyword>
<evidence type="ECO:0000313" key="1">
    <source>
        <dbReference type="EMBL" id="ADA61614.1"/>
    </source>
</evidence>
<dbReference type="InterPro" id="IPR014962">
    <property type="entry name" value="YolD"/>
</dbReference>
<dbReference type="PANTHER" id="PTHR40051">
    <property type="entry name" value="IG HYPOTHETICAL 15966"/>
    <property type="match status" value="1"/>
</dbReference>
<geneLocation type="plasmid" evidence="1">
    <name>SAP020A</name>
</geneLocation>
<accession>D2J6Y3</accession>
<dbReference type="EMBL" id="GQ900386">
    <property type="protein sequence ID" value="ADA61614.1"/>
    <property type="molecule type" value="Genomic_DNA"/>
</dbReference>
<dbReference type="AlphaFoldDB" id="D2J6Y3"/>
<protein>
    <recommendedName>
        <fullName evidence="2">YolD-like family protein</fullName>
    </recommendedName>
</protein>
<name>D2J6Y3_9STAP</name>
<organism evidence="1">
    <name type="scientific">Staphylococcus sp. CDC3</name>
    <dbReference type="NCBI Taxonomy" id="678601"/>
    <lineage>
        <taxon>Bacteria</taxon>
        <taxon>Bacillati</taxon>
        <taxon>Bacillota</taxon>
        <taxon>Bacilli</taxon>
        <taxon>Bacillales</taxon>
        <taxon>Staphylococcaceae</taxon>
        <taxon>Staphylococcus</taxon>
    </lineage>
</organism>
<dbReference type="PANTHER" id="PTHR40051:SF1">
    <property type="entry name" value="YOLD-LIKE FAMILY PROTEIN"/>
    <property type="match status" value="1"/>
</dbReference>
<evidence type="ECO:0008006" key="2">
    <source>
        <dbReference type="Google" id="ProtNLM"/>
    </source>
</evidence>
<proteinExistence type="predicted"/>
<reference evidence="1" key="2">
    <citation type="submission" date="2009-12" db="EMBL/GenBank/DDBJ databases">
        <authorList>
            <person name="Summers A.O."/>
            <person name="Shearer J."/>
            <person name="Wireman J."/>
        </authorList>
    </citation>
    <scope>NUCLEOTIDE SEQUENCE</scope>
    <source>
        <strain evidence="1">CDC3</strain>
        <plasmid evidence="1">SAP020A</plasmid>
    </source>
</reference>
<gene>
    <name evidence="1" type="ORF">SAP020A_039</name>
</gene>
<dbReference type="RefSeq" id="WP_012818005.1">
    <property type="nucleotide sequence ID" value="NC_013373.1"/>
</dbReference>